<dbReference type="Proteomes" id="UP000094444">
    <property type="component" value="Unassembled WGS sequence"/>
</dbReference>
<evidence type="ECO:0000313" key="2">
    <source>
        <dbReference type="Proteomes" id="UP000094444"/>
    </source>
</evidence>
<sequence length="178" mass="19199">MSSGGNDHAKPPPPKIGLRSDTSIRVYMPGRLVVWSSGLAVWLYGYCGIDPPLTFAHPQHTVVAVRAVVRNTETHLGRTIRTTSEMVLRARVCLVPPCRHIILRAAPTTSSVTGSTRSPSFISWAKIKVMTAECTTMRTVPAARCMSRIGNGVDGSWTVYLGPSNRISNTGLDSGGRP</sequence>
<dbReference type="AlphaFoldDB" id="A0A2P5I6A9"/>
<reference evidence="1" key="1">
    <citation type="submission" date="2017-09" db="EMBL/GenBank/DDBJ databases">
        <title>Polyketide synthases of a Diaporthe helianthi virulent isolate.</title>
        <authorList>
            <person name="Baroncelli R."/>
        </authorList>
    </citation>
    <scope>NUCLEOTIDE SEQUENCE [LARGE SCALE GENOMIC DNA]</scope>
    <source>
        <strain evidence="1">7/96</strain>
    </source>
</reference>
<comment type="caution">
    <text evidence="1">The sequence shown here is derived from an EMBL/GenBank/DDBJ whole genome shotgun (WGS) entry which is preliminary data.</text>
</comment>
<dbReference type="InParanoid" id="A0A2P5I6A9"/>
<dbReference type="EMBL" id="MAVT02000217">
    <property type="protein sequence ID" value="POS78041.1"/>
    <property type="molecule type" value="Genomic_DNA"/>
</dbReference>
<evidence type="ECO:0000313" key="1">
    <source>
        <dbReference type="EMBL" id="POS78041.1"/>
    </source>
</evidence>
<name>A0A2P5I6A9_DIAHE</name>
<gene>
    <name evidence="1" type="ORF">DHEL01_v203556</name>
</gene>
<keyword evidence="2" id="KW-1185">Reference proteome</keyword>
<organism evidence="1 2">
    <name type="scientific">Diaporthe helianthi</name>
    <dbReference type="NCBI Taxonomy" id="158607"/>
    <lineage>
        <taxon>Eukaryota</taxon>
        <taxon>Fungi</taxon>
        <taxon>Dikarya</taxon>
        <taxon>Ascomycota</taxon>
        <taxon>Pezizomycotina</taxon>
        <taxon>Sordariomycetes</taxon>
        <taxon>Sordariomycetidae</taxon>
        <taxon>Diaporthales</taxon>
        <taxon>Diaporthaceae</taxon>
        <taxon>Diaporthe</taxon>
    </lineage>
</organism>
<protein>
    <submittedName>
        <fullName evidence="1">Uncharacterized protein</fullName>
    </submittedName>
</protein>
<accession>A0A2P5I6A9</accession>
<proteinExistence type="predicted"/>